<accession>A0A1R1L7C0</accession>
<evidence type="ECO:0000256" key="1">
    <source>
        <dbReference type="SAM" id="MobiDB-lite"/>
    </source>
</evidence>
<keyword evidence="4" id="KW-1185">Reference proteome</keyword>
<protein>
    <submittedName>
        <fullName evidence="3">Uncharacterized protein</fullName>
    </submittedName>
</protein>
<reference evidence="3 4" key="1">
    <citation type="submission" date="2016-12" db="EMBL/GenBank/DDBJ databases">
        <title>Draft genome of Tersicoccus phoenicis 1P05MA.</title>
        <authorList>
            <person name="Nakajima Y."/>
            <person name="Yoshizawa S."/>
            <person name="Nakamura K."/>
            <person name="Ogura Y."/>
            <person name="Hayashi T."/>
            <person name="Kogure K."/>
        </authorList>
    </citation>
    <scope>NUCLEOTIDE SEQUENCE [LARGE SCALE GENOMIC DNA]</scope>
    <source>
        <strain evidence="3 4">1p05MA</strain>
    </source>
</reference>
<feature type="region of interest" description="Disordered" evidence="1">
    <location>
        <begin position="1"/>
        <end position="43"/>
    </location>
</feature>
<dbReference type="RefSeq" id="WP_076705050.1">
    <property type="nucleotide sequence ID" value="NZ_MRDE01000074.1"/>
</dbReference>
<sequence>MSNNPDPEEQRLPGLEPGGGVPPGETPPAADSMSGDLGHEEGGGKNNLAFNTTWLVVIGVVVALVLLFFIGRAVGLFGATSGSGTVLVPGVAELLR</sequence>
<dbReference type="STRING" id="554083.BKD30_12405"/>
<name>A0A1R1L7C0_9MICC</name>
<gene>
    <name evidence="3" type="ORF">BKD30_12405</name>
</gene>
<evidence type="ECO:0000256" key="2">
    <source>
        <dbReference type="SAM" id="Phobius"/>
    </source>
</evidence>
<keyword evidence="2" id="KW-0472">Membrane</keyword>
<evidence type="ECO:0000313" key="3">
    <source>
        <dbReference type="EMBL" id="OMH23426.1"/>
    </source>
</evidence>
<feature type="transmembrane region" description="Helical" evidence="2">
    <location>
        <begin position="48"/>
        <end position="70"/>
    </location>
</feature>
<proteinExistence type="predicted"/>
<comment type="caution">
    <text evidence="3">The sequence shown here is derived from an EMBL/GenBank/DDBJ whole genome shotgun (WGS) entry which is preliminary data.</text>
</comment>
<keyword evidence="2" id="KW-0812">Transmembrane</keyword>
<dbReference type="AlphaFoldDB" id="A0A1R1L7C0"/>
<dbReference type="Proteomes" id="UP000187085">
    <property type="component" value="Unassembled WGS sequence"/>
</dbReference>
<dbReference type="InterPro" id="IPR045512">
    <property type="entry name" value="DUF6480"/>
</dbReference>
<evidence type="ECO:0000313" key="4">
    <source>
        <dbReference type="Proteomes" id="UP000187085"/>
    </source>
</evidence>
<organism evidence="3 4">
    <name type="scientific">Tersicoccus phoenicis</name>
    <dbReference type="NCBI Taxonomy" id="554083"/>
    <lineage>
        <taxon>Bacteria</taxon>
        <taxon>Bacillati</taxon>
        <taxon>Actinomycetota</taxon>
        <taxon>Actinomycetes</taxon>
        <taxon>Micrococcales</taxon>
        <taxon>Micrococcaceae</taxon>
        <taxon>Tersicoccus</taxon>
    </lineage>
</organism>
<dbReference type="EMBL" id="MRDE01000074">
    <property type="protein sequence ID" value="OMH23426.1"/>
    <property type="molecule type" value="Genomic_DNA"/>
</dbReference>
<dbReference type="Pfam" id="PF20088">
    <property type="entry name" value="DUF6480"/>
    <property type="match status" value="1"/>
</dbReference>
<keyword evidence="2" id="KW-1133">Transmembrane helix</keyword>